<dbReference type="GO" id="GO:0015109">
    <property type="term" value="F:chromate transmembrane transporter activity"/>
    <property type="evidence" value="ECO:0007669"/>
    <property type="project" value="InterPro"/>
</dbReference>
<dbReference type="InterPro" id="IPR003370">
    <property type="entry name" value="Chromate_transpt"/>
</dbReference>
<accession>A0A975W8N9</accession>
<keyword evidence="6 7" id="KW-0472">Membrane</keyword>
<feature type="transmembrane region" description="Helical" evidence="7">
    <location>
        <begin position="126"/>
        <end position="148"/>
    </location>
</feature>
<feature type="transmembrane region" description="Helical" evidence="7">
    <location>
        <begin position="96"/>
        <end position="120"/>
    </location>
</feature>
<sequence>MTKTVIGPVPGGKDRQGMTPTPSEMLSAFGRIGLLSFGGPAAQIAVMHRELVDDRKWMTEAQFLRALSFCMMLPGPEAMQLATYAGWRLRGTFGGVLAGLLFVLPGAVVITALAAIYISYGEVPLVQTLFLGVKATVIVIVAQALARLSGKALKGAGDVALAVAAFVALFALHLPFPLIIALAALIGALRAPVVPDEALPPRRGRAPWLAVPVWGGLWLLPLVVLWTLNMPFLLDLALFFGKLALVTFGGAYAVLAYMTQEVVQAQGWITTAEMIDALGLAETTPGPLILVTQFVGHLAGFNETGWAGFALAGALTLWMTFTPCFLWIFAGAPYLEQITARPRIGAALSAVTAAVVGVIANLSVWFAIGVLFAQSVTWAVGPVRLTLPAPASLDPTALLLTAFAGGLIFVLRLAVPLTLLCTALAAVVLMWITGM</sequence>
<dbReference type="GO" id="GO:0005886">
    <property type="term" value="C:plasma membrane"/>
    <property type="evidence" value="ECO:0007669"/>
    <property type="project" value="UniProtKB-SubCell"/>
</dbReference>
<keyword evidence="5 7" id="KW-1133">Transmembrane helix</keyword>
<evidence type="ECO:0000256" key="2">
    <source>
        <dbReference type="ARBA" id="ARBA00005262"/>
    </source>
</evidence>
<feature type="transmembrane region" description="Helical" evidence="7">
    <location>
        <begin position="306"/>
        <end position="335"/>
    </location>
</feature>
<evidence type="ECO:0000256" key="5">
    <source>
        <dbReference type="ARBA" id="ARBA00022989"/>
    </source>
</evidence>
<keyword evidence="3" id="KW-1003">Cell membrane</keyword>
<gene>
    <name evidence="8" type="ORF">SAMN04487940_103282</name>
</gene>
<feature type="transmembrane region" description="Helical" evidence="7">
    <location>
        <begin position="347"/>
        <end position="380"/>
    </location>
</feature>
<feature type="transmembrane region" description="Helical" evidence="7">
    <location>
        <begin position="400"/>
        <end position="432"/>
    </location>
</feature>
<dbReference type="Proteomes" id="UP000182932">
    <property type="component" value="Unassembled WGS sequence"/>
</dbReference>
<evidence type="ECO:0000256" key="3">
    <source>
        <dbReference type="ARBA" id="ARBA00022475"/>
    </source>
</evidence>
<dbReference type="PANTHER" id="PTHR33567:SF3">
    <property type="entry name" value="CHROMATE ION TRANSPORTER (EUROFUNG)"/>
    <property type="match status" value="1"/>
</dbReference>
<feature type="transmembrane region" description="Helical" evidence="7">
    <location>
        <begin position="209"/>
        <end position="229"/>
    </location>
</feature>
<dbReference type="EMBL" id="FNYY01000003">
    <property type="protein sequence ID" value="SEJ12277.1"/>
    <property type="molecule type" value="Genomic_DNA"/>
</dbReference>
<evidence type="ECO:0000256" key="4">
    <source>
        <dbReference type="ARBA" id="ARBA00022692"/>
    </source>
</evidence>
<dbReference type="Pfam" id="PF02417">
    <property type="entry name" value="Chromate_transp"/>
    <property type="match status" value="2"/>
</dbReference>
<evidence type="ECO:0000256" key="6">
    <source>
        <dbReference type="ARBA" id="ARBA00023136"/>
    </source>
</evidence>
<dbReference type="InterPro" id="IPR014047">
    <property type="entry name" value="Chr_Tranpt_l_chain"/>
</dbReference>
<reference evidence="8 9" key="1">
    <citation type="submission" date="2016-10" db="EMBL/GenBank/DDBJ databases">
        <authorList>
            <person name="Varghese N."/>
            <person name="Submissions S."/>
        </authorList>
    </citation>
    <scope>NUCLEOTIDE SEQUENCE [LARGE SCALE GENOMIC DNA]</scope>
    <source>
        <strain evidence="8 9">FF3</strain>
    </source>
</reference>
<dbReference type="AlphaFoldDB" id="A0A975W8N9"/>
<dbReference type="PANTHER" id="PTHR33567">
    <property type="entry name" value="CHROMATE ION TRANSPORTER (EUROFUNG)"/>
    <property type="match status" value="1"/>
</dbReference>
<feature type="transmembrane region" description="Helical" evidence="7">
    <location>
        <begin position="160"/>
        <end position="189"/>
    </location>
</feature>
<evidence type="ECO:0000313" key="9">
    <source>
        <dbReference type="Proteomes" id="UP000182932"/>
    </source>
</evidence>
<feature type="transmembrane region" description="Helical" evidence="7">
    <location>
        <begin position="236"/>
        <end position="258"/>
    </location>
</feature>
<name>A0A975W8N9_9RHOB</name>
<comment type="similarity">
    <text evidence="2">Belongs to the chromate ion transporter (CHR) (TC 2.A.51) family.</text>
</comment>
<comment type="caution">
    <text evidence="8">The sequence shown here is derived from an EMBL/GenBank/DDBJ whole genome shotgun (WGS) entry which is preliminary data.</text>
</comment>
<evidence type="ECO:0000313" key="8">
    <source>
        <dbReference type="EMBL" id="SEJ12277.1"/>
    </source>
</evidence>
<protein>
    <submittedName>
        <fullName evidence="8">Chromate transporter</fullName>
    </submittedName>
</protein>
<keyword evidence="4 7" id="KW-0812">Transmembrane</keyword>
<proteinExistence type="inferred from homology"/>
<organism evidence="8 9">
    <name type="scientific">Marinovum algicola</name>
    <dbReference type="NCBI Taxonomy" id="42444"/>
    <lineage>
        <taxon>Bacteria</taxon>
        <taxon>Pseudomonadati</taxon>
        <taxon>Pseudomonadota</taxon>
        <taxon>Alphaproteobacteria</taxon>
        <taxon>Rhodobacterales</taxon>
        <taxon>Roseobacteraceae</taxon>
        <taxon>Marinovum</taxon>
    </lineage>
</organism>
<comment type="subcellular location">
    <subcellularLocation>
        <location evidence="1">Cell membrane</location>
        <topology evidence="1">Multi-pass membrane protein</topology>
    </subcellularLocation>
</comment>
<evidence type="ECO:0000256" key="1">
    <source>
        <dbReference type="ARBA" id="ARBA00004651"/>
    </source>
</evidence>
<dbReference type="NCBIfam" id="TIGR00937">
    <property type="entry name" value="2A51"/>
    <property type="match status" value="1"/>
</dbReference>
<dbReference type="PIRSF" id="PIRSF004810">
    <property type="entry name" value="ChrA"/>
    <property type="match status" value="1"/>
</dbReference>
<keyword evidence="9" id="KW-1185">Reference proteome</keyword>
<evidence type="ECO:0000256" key="7">
    <source>
        <dbReference type="SAM" id="Phobius"/>
    </source>
</evidence>